<proteinExistence type="predicted"/>
<dbReference type="InterPro" id="IPR011990">
    <property type="entry name" value="TPR-like_helical_dom_sf"/>
</dbReference>
<dbReference type="EMBL" id="RCBY01000184">
    <property type="protein sequence ID" value="RQH30031.1"/>
    <property type="molecule type" value="Genomic_DNA"/>
</dbReference>
<dbReference type="AlphaFoldDB" id="A0A3N6QAZ7"/>
<keyword evidence="2" id="KW-1185">Reference proteome</keyword>
<sequence>MALEKYQQALELWRQQEISFGQMVSLSGMVRTYESLKKYSQALDRGKEALSLSSELKNDLLKANTFILIGRVYQAENNYQEALSHLKQ</sequence>
<reference evidence="1 2" key="1">
    <citation type="journal article" date="2018" name="ACS Chem. Biol.">
        <title>Ketoreductase domain dysfunction expands chemodiversity: malyngamide biosynthesis in the cyanobacterium Okeania hirsuta.</title>
        <authorList>
            <person name="Moss N.A."/>
            <person name="Leao T."/>
            <person name="Rankin M."/>
            <person name="McCullough T.M."/>
            <person name="Qu P."/>
            <person name="Korobeynikov A."/>
            <person name="Smith J.L."/>
            <person name="Gerwick L."/>
            <person name="Gerwick W.H."/>
        </authorList>
    </citation>
    <scope>NUCLEOTIDE SEQUENCE [LARGE SCALE GENOMIC DNA]</scope>
    <source>
        <strain evidence="1 2">PAB10Feb10-1</strain>
    </source>
</reference>
<evidence type="ECO:0000313" key="1">
    <source>
        <dbReference type="EMBL" id="RQH30031.1"/>
    </source>
</evidence>
<dbReference type="Gene3D" id="1.25.40.10">
    <property type="entry name" value="Tetratricopeptide repeat domain"/>
    <property type="match status" value="1"/>
</dbReference>
<accession>A0A3N6QAZ7</accession>
<organism evidence="1 2">
    <name type="scientific">Okeania hirsuta</name>
    <dbReference type="NCBI Taxonomy" id="1458930"/>
    <lineage>
        <taxon>Bacteria</taxon>
        <taxon>Bacillati</taxon>
        <taxon>Cyanobacteriota</taxon>
        <taxon>Cyanophyceae</taxon>
        <taxon>Oscillatoriophycideae</taxon>
        <taxon>Oscillatoriales</taxon>
        <taxon>Microcoleaceae</taxon>
        <taxon>Okeania</taxon>
    </lineage>
</organism>
<evidence type="ECO:0000313" key="2">
    <source>
        <dbReference type="Proteomes" id="UP000269154"/>
    </source>
</evidence>
<dbReference type="Pfam" id="PF13424">
    <property type="entry name" value="TPR_12"/>
    <property type="match status" value="1"/>
</dbReference>
<dbReference type="Proteomes" id="UP000269154">
    <property type="component" value="Unassembled WGS sequence"/>
</dbReference>
<name>A0A3N6QAZ7_9CYAN</name>
<dbReference type="SUPFAM" id="SSF48452">
    <property type="entry name" value="TPR-like"/>
    <property type="match status" value="1"/>
</dbReference>
<protein>
    <submittedName>
        <fullName evidence="1">Tetratricopeptide repeat protein</fullName>
    </submittedName>
</protein>
<comment type="caution">
    <text evidence="1">The sequence shown here is derived from an EMBL/GenBank/DDBJ whole genome shotgun (WGS) entry which is preliminary data.</text>
</comment>
<gene>
    <name evidence="1" type="ORF">D5R40_24270</name>
</gene>
<dbReference type="PROSITE" id="PS50293">
    <property type="entry name" value="TPR_REGION"/>
    <property type="match status" value="1"/>
</dbReference>